<evidence type="ECO:0000313" key="1">
    <source>
        <dbReference type="EMBL" id="MBW0558535.1"/>
    </source>
</evidence>
<evidence type="ECO:0000313" key="2">
    <source>
        <dbReference type="Proteomes" id="UP000765509"/>
    </source>
</evidence>
<name>A0A9Q3JB78_9BASI</name>
<dbReference type="AlphaFoldDB" id="A0A9Q3JB78"/>
<comment type="caution">
    <text evidence="1">The sequence shown here is derived from an EMBL/GenBank/DDBJ whole genome shotgun (WGS) entry which is preliminary data.</text>
</comment>
<dbReference type="Proteomes" id="UP000765509">
    <property type="component" value="Unassembled WGS sequence"/>
</dbReference>
<accession>A0A9Q3JB78</accession>
<protein>
    <submittedName>
        <fullName evidence="1">Uncharacterized protein</fullName>
    </submittedName>
</protein>
<dbReference type="EMBL" id="AVOT02066820">
    <property type="protein sequence ID" value="MBW0558535.1"/>
    <property type="molecule type" value="Genomic_DNA"/>
</dbReference>
<keyword evidence="2" id="KW-1185">Reference proteome</keyword>
<organism evidence="1 2">
    <name type="scientific">Austropuccinia psidii MF-1</name>
    <dbReference type="NCBI Taxonomy" id="1389203"/>
    <lineage>
        <taxon>Eukaryota</taxon>
        <taxon>Fungi</taxon>
        <taxon>Dikarya</taxon>
        <taxon>Basidiomycota</taxon>
        <taxon>Pucciniomycotina</taxon>
        <taxon>Pucciniomycetes</taxon>
        <taxon>Pucciniales</taxon>
        <taxon>Sphaerophragmiaceae</taxon>
        <taxon>Austropuccinia</taxon>
    </lineage>
</organism>
<gene>
    <name evidence="1" type="ORF">O181_098250</name>
</gene>
<reference evidence="1" key="1">
    <citation type="submission" date="2021-03" db="EMBL/GenBank/DDBJ databases">
        <title>Draft genome sequence of rust myrtle Austropuccinia psidii MF-1, a brazilian biotype.</title>
        <authorList>
            <person name="Quecine M.C."/>
            <person name="Pachon D.M.R."/>
            <person name="Bonatelli M.L."/>
            <person name="Correr F.H."/>
            <person name="Franceschini L.M."/>
            <person name="Leite T.F."/>
            <person name="Margarido G.R.A."/>
            <person name="Almeida C.A."/>
            <person name="Ferrarezi J.A."/>
            <person name="Labate C.A."/>
        </authorList>
    </citation>
    <scope>NUCLEOTIDE SEQUENCE</scope>
    <source>
        <strain evidence="1">MF-1</strain>
    </source>
</reference>
<sequence>MDLDQDIQVIHPKRQECQPRGQAPMEDARNSISSQRLASTFETLLNIPEADITAIPVVRYEQFPTVRSGNIPVSVQELVYDRKTARMRAPAKLPDRENELLYSSEEVLGPRKYKRTYEGLYSNVLQRESPIHKRLIENPKHVVRGPEEAVGPKEGQYTCVSSSSLHKKNQPQQVPIMANAPYHYFMANWPLLVFNGLWAISTSSGHILQPLASLANSPPHQPSGQYPAFLPG</sequence>
<proteinExistence type="predicted"/>